<sequence>MSDDIFIDKIKLASILVQKEMQAVSQYNQLVSEIKQGIVLMQDLDRSSNFNWCWQNLSELYDILKFDYSGKLEKKQQQKIHKLFEAYQSVEEKLKLEDLRQAKEILLELMSLSKFHDVVRKSSGPRGLDKVKKKYKLGKEFEKK</sequence>
<dbReference type="EMBL" id="BART01019262">
    <property type="protein sequence ID" value="GAG83950.1"/>
    <property type="molecule type" value="Genomic_DNA"/>
</dbReference>
<protein>
    <submittedName>
        <fullName evidence="1">Uncharacterized protein</fullName>
    </submittedName>
</protein>
<evidence type="ECO:0000313" key="1">
    <source>
        <dbReference type="EMBL" id="GAG83950.1"/>
    </source>
</evidence>
<proteinExistence type="predicted"/>
<comment type="caution">
    <text evidence="1">The sequence shown here is derived from an EMBL/GenBank/DDBJ whole genome shotgun (WGS) entry which is preliminary data.</text>
</comment>
<reference evidence="1" key="1">
    <citation type="journal article" date="2014" name="Front. Microbiol.">
        <title>High frequency of phylogenetically diverse reductive dehalogenase-homologous genes in deep subseafloor sedimentary metagenomes.</title>
        <authorList>
            <person name="Kawai M."/>
            <person name="Futagami T."/>
            <person name="Toyoda A."/>
            <person name="Takaki Y."/>
            <person name="Nishi S."/>
            <person name="Hori S."/>
            <person name="Arai W."/>
            <person name="Tsubouchi T."/>
            <person name="Morono Y."/>
            <person name="Uchiyama I."/>
            <person name="Ito T."/>
            <person name="Fujiyama A."/>
            <person name="Inagaki F."/>
            <person name="Takami H."/>
        </authorList>
    </citation>
    <scope>NUCLEOTIDE SEQUENCE</scope>
    <source>
        <strain evidence="1">Expedition CK06-06</strain>
    </source>
</reference>
<name>X1AMQ7_9ZZZZ</name>
<dbReference type="AlphaFoldDB" id="X1AMQ7"/>
<gene>
    <name evidence="1" type="ORF">S01H4_36102</name>
</gene>
<accession>X1AMQ7</accession>
<organism evidence="1">
    <name type="scientific">marine sediment metagenome</name>
    <dbReference type="NCBI Taxonomy" id="412755"/>
    <lineage>
        <taxon>unclassified sequences</taxon>
        <taxon>metagenomes</taxon>
        <taxon>ecological metagenomes</taxon>
    </lineage>
</organism>